<dbReference type="EMBL" id="JAMFTS010000004">
    <property type="protein sequence ID" value="KAJ4759719.1"/>
    <property type="molecule type" value="Genomic_DNA"/>
</dbReference>
<dbReference type="Pfam" id="PF08646">
    <property type="entry name" value="Rep_fac-A_C"/>
    <property type="match status" value="1"/>
</dbReference>
<evidence type="ECO:0000259" key="1">
    <source>
        <dbReference type="Pfam" id="PF08646"/>
    </source>
</evidence>
<dbReference type="Gene3D" id="2.40.50.140">
    <property type="entry name" value="Nucleic acid-binding proteins"/>
    <property type="match status" value="1"/>
</dbReference>
<comment type="caution">
    <text evidence="2">The sequence shown here is derived from an EMBL/GenBank/DDBJ whole genome shotgun (WGS) entry which is preliminary data.</text>
</comment>
<gene>
    <name evidence="2" type="ORF">LUZ62_070094</name>
</gene>
<accession>A0AAV8CVD5</accession>
<reference evidence="2" key="1">
    <citation type="submission" date="2022-08" db="EMBL/GenBank/DDBJ databases">
        <authorList>
            <person name="Marques A."/>
        </authorList>
    </citation>
    <scope>NUCLEOTIDE SEQUENCE</scope>
    <source>
        <strain evidence="2">RhyPub2mFocal</strain>
        <tissue evidence="2">Leaves</tissue>
    </source>
</reference>
<feature type="domain" description="Replication factor A C-terminal" evidence="1">
    <location>
        <begin position="58"/>
        <end position="184"/>
    </location>
</feature>
<evidence type="ECO:0000313" key="3">
    <source>
        <dbReference type="Proteomes" id="UP001140206"/>
    </source>
</evidence>
<sequence length="251" mass="28138">MSSTPFDGNPIFLHATPDLFNRNPPAQALLPRPNPIRLTLADLNALYLDNFTESLYECAARITHVINPFDWSYRACAECHKKLEQTTAGLYCPKCHVPRRHFIPWYRVRVHVRDRTGAAEFILLGKTTDMIIGTNAVALKAEQDRQEGNRAAPTLLNIVNKAYLFTVSGKQPGGYEANRSYTVTRHEQLPDDMVALLPDPILLLQYHLPQQHGPLTPSVPVTPASAQEHATIIEPPPITTQSVQPSSQKRY</sequence>
<dbReference type="InterPro" id="IPR013955">
    <property type="entry name" value="Rep_factor-A_C"/>
</dbReference>
<dbReference type="PANTHER" id="PTHR47165:SF4">
    <property type="entry name" value="OS03G0429900 PROTEIN"/>
    <property type="match status" value="1"/>
</dbReference>
<dbReference type="AlphaFoldDB" id="A0AAV8CVD5"/>
<protein>
    <submittedName>
        <fullName evidence="2">Replication factor-A carboxy-terminal domain protein</fullName>
    </submittedName>
</protein>
<dbReference type="Proteomes" id="UP001140206">
    <property type="component" value="Chromosome 4"/>
</dbReference>
<dbReference type="InterPro" id="IPR012340">
    <property type="entry name" value="NA-bd_OB-fold"/>
</dbReference>
<name>A0AAV8CVD5_9POAL</name>
<proteinExistence type="predicted"/>
<evidence type="ECO:0000313" key="2">
    <source>
        <dbReference type="EMBL" id="KAJ4759719.1"/>
    </source>
</evidence>
<organism evidence="2 3">
    <name type="scientific">Rhynchospora pubera</name>
    <dbReference type="NCBI Taxonomy" id="906938"/>
    <lineage>
        <taxon>Eukaryota</taxon>
        <taxon>Viridiplantae</taxon>
        <taxon>Streptophyta</taxon>
        <taxon>Embryophyta</taxon>
        <taxon>Tracheophyta</taxon>
        <taxon>Spermatophyta</taxon>
        <taxon>Magnoliopsida</taxon>
        <taxon>Liliopsida</taxon>
        <taxon>Poales</taxon>
        <taxon>Cyperaceae</taxon>
        <taxon>Cyperoideae</taxon>
        <taxon>Rhynchosporeae</taxon>
        <taxon>Rhynchospora</taxon>
    </lineage>
</organism>
<keyword evidence="3" id="KW-1185">Reference proteome</keyword>
<dbReference type="SUPFAM" id="SSF50249">
    <property type="entry name" value="Nucleic acid-binding proteins"/>
    <property type="match status" value="1"/>
</dbReference>
<dbReference type="PANTHER" id="PTHR47165">
    <property type="entry name" value="OS03G0429900 PROTEIN"/>
    <property type="match status" value="1"/>
</dbReference>